<feature type="transmembrane region" description="Helical" evidence="2">
    <location>
        <begin position="430"/>
        <end position="447"/>
    </location>
</feature>
<evidence type="ECO:0000256" key="1">
    <source>
        <dbReference type="SAM" id="MobiDB-lite"/>
    </source>
</evidence>
<comment type="caution">
    <text evidence="3">The sequence shown here is derived from an EMBL/GenBank/DDBJ whole genome shotgun (WGS) entry which is preliminary data.</text>
</comment>
<protein>
    <recommendedName>
        <fullName evidence="5">Galactan 5-O-arabinofuranosyltransferase</fullName>
    </recommendedName>
</protein>
<feature type="transmembrane region" description="Helical" evidence="2">
    <location>
        <begin position="213"/>
        <end position="233"/>
    </location>
</feature>
<feature type="region of interest" description="Disordered" evidence="1">
    <location>
        <begin position="568"/>
        <end position="589"/>
    </location>
</feature>
<feature type="transmembrane region" description="Helical" evidence="2">
    <location>
        <begin position="289"/>
        <end position="306"/>
    </location>
</feature>
<evidence type="ECO:0000256" key="2">
    <source>
        <dbReference type="SAM" id="Phobius"/>
    </source>
</evidence>
<feature type="transmembrane region" description="Helical" evidence="2">
    <location>
        <begin position="459"/>
        <end position="483"/>
    </location>
</feature>
<feature type="transmembrane region" description="Helical" evidence="2">
    <location>
        <begin position="104"/>
        <end position="122"/>
    </location>
</feature>
<organism evidence="3 4">
    <name type="scientific">Phytohabitans aurantiacus</name>
    <dbReference type="NCBI Taxonomy" id="3016789"/>
    <lineage>
        <taxon>Bacteria</taxon>
        <taxon>Bacillati</taxon>
        <taxon>Actinomycetota</taxon>
        <taxon>Actinomycetes</taxon>
        <taxon>Micromonosporales</taxon>
        <taxon>Micromonosporaceae</taxon>
    </lineage>
</organism>
<name>A0ABQ5R358_9ACTN</name>
<evidence type="ECO:0008006" key="5">
    <source>
        <dbReference type="Google" id="ProtNLM"/>
    </source>
</evidence>
<keyword evidence="4" id="KW-1185">Reference proteome</keyword>
<accession>A0ABQ5R358</accession>
<proteinExistence type="predicted"/>
<evidence type="ECO:0000313" key="3">
    <source>
        <dbReference type="EMBL" id="GLI01156.1"/>
    </source>
</evidence>
<dbReference type="RefSeq" id="WP_281901955.1">
    <property type="nucleotide sequence ID" value="NZ_BSDI01000041.1"/>
</dbReference>
<feature type="transmembrane region" description="Helical" evidence="2">
    <location>
        <begin position="337"/>
        <end position="360"/>
    </location>
</feature>
<dbReference type="EMBL" id="BSDI01000041">
    <property type="protein sequence ID" value="GLI01156.1"/>
    <property type="molecule type" value="Genomic_DNA"/>
</dbReference>
<feature type="transmembrane region" description="Helical" evidence="2">
    <location>
        <begin position="261"/>
        <end position="277"/>
    </location>
</feature>
<keyword evidence="2" id="KW-0812">Transmembrane</keyword>
<evidence type="ECO:0000313" key="4">
    <source>
        <dbReference type="Proteomes" id="UP001144280"/>
    </source>
</evidence>
<keyword evidence="2" id="KW-1133">Transmembrane helix</keyword>
<feature type="transmembrane region" description="Helical" evidence="2">
    <location>
        <begin position="504"/>
        <end position="524"/>
    </location>
</feature>
<dbReference type="Proteomes" id="UP001144280">
    <property type="component" value="Unassembled WGS sequence"/>
</dbReference>
<feature type="transmembrane region" description="Helical" evidence="2">
    <location>
        <begin position="312"/>
        <end position="330"/>
    </location>
</feature>
<feature type="transmembrane region" description="Helical" evidence="2">
    <location>
        <begin position="240"/>
        <end position="255"/>
    </location>
</feature>
<keyword evidence="2" id="KW-0472">Membrane</keyword>
<feature type="transmembrane region" description="Helical" evidence="2">
    <location>
        <begin position="403"/>
        <end position="423"/>
    </location>
</feature>
<feature type="transmembrane region" description="Helical" evidence="2">
    <location>
        <begin position="63"/>
        <end position="84"/>
    </location>
</feature>
<reference evidence="3" key="1">
    <citation type="submission" date="2022-12" db="EMBL/GenBank/DDBJ databases">
        <title>New Phytohabitans aurantiacus sp. RD004123 nov., an actinomycete isolated from soil.</title>
        <authorList>
            <person name="Triningsih D.W."/>
            <person name="Harunari E."/>
            <person name="Igarashi Y."/>
        </authorList>
    </citation>
    <scope>NUCLEOTIDE SEQUENCE</scope>
    <source>
        <strain evidence="3">RD004123</strain>
    </source>
</reference>
<feature type="compositionally biased region" description="Pro residues" evidence="1">
    <location>
        <begin position="579"/>
        <end position="589"/>
    </location>
</feature>
<feature type="region of interest" description="Disordered" evidence="1">
    <location>
        <begin position="1"/>
        <end position="51"/>
    </location>
</feature>
<gene>
    <name evidence="3" type="ORF">Pa4123_64320</name>
</gene>
<sequence length="589" mass="65563">MVAEDLVGDTAKPAVGRKPEVIPVEQLPEDPLPPDETSPAPTVTEEPAGPPVKRQRWRQWLRAVWIPLEIVTAVFTALIFPFWAKDIDVNPMNRIGQVSGLSALQFRFAIIAAGIVTILVIAHKLLNPYWRDVVVRIGCAAVAGLTTGIVAGGIQVALRDTPLPLWAGGGDYVWILQWTDMLMRGEDIPDHYGPLPFTIIQYWSERYDQIPLYALKDLQIFGTALFGPAAYLAWRMTLRPMWALGIGVIAMLPFIEPVKPYPQLTLVMMIPVLVALLRQARRSDRLHPLLALLYGAGFGAILALQFQFYTGWFVWCAPGVVLAFLIVTPWRRGWVKALLLAGSALLIFLRITWGTIMGLFSPTGATSDNYFYFDTNTEPTYFAMWRNDRPGAESLLWPPTGELGGVGVFTLLLALGIGAALWFGWRRSAVISLGCFAAGAWILRMWLASEQWETMTVRLYPRTTAVLLYCTLLLTGFAVLYGVKAVRRMMAHRLEPKSANGGAPAGLMLIPIMLVLASGASATANRYMPDTERRDTVGYMSWIAHMKRLPDGSCPRWGIVYGCRPDPRPKVEKDILPKSWPPQRPVIKR</sequence>
<feature type="transmembrane region" description="Helical" evidence="2">
    <location>
        <begin position="134"/>
        <end position="158"/>
    </location>
</feature>